<proteinExistence type="inferred from homology"/>
<name>A0A2H3E4S8_ARMGA</name>
<dbReference type="PANTHER" id="PTHR12801">
    <property type="entry name" value="RNA EXONUCLEASE REXO1 / RECO3 FAMILY MEMBER-RELATED"/>
    <property type="match status" value="1"/>
</dbReference>
<feature type="region of interest" description="Disordered" evidence="7">
    <location>
        <begin position="66"/>
        <end position="116"/>
    </location>
</feature>
<dbReference type="InterPro" id="IPR012337">
    <property type="entry name" value="RNaseH-like_sf"/>
</dbReference>
<keyword evidence="5" id="KW-0269">Exonuclease</keyword>
<sequence>MFSSRHLFQNVQCPEYPSCTRQNCIFSHRADLPSPAPLIVSSNEAKAASTSTRQLLSAAGPSVVPTKRASVSVPPRTFSNPVGEPPRKLQAIGTGTGVARKQNPAPQIASTSSSAGPPVLRVSAAASRVAVPVRQTMLRTLYDHFTVLYEKILPKNPDIASEHALRQEEEVYQTSTKASYRVAVIHCAASLKRRQVPDSIQHASVGTTDDLVARAAARNSIKSLRLTRAHLEPYLLSLDTMRTWGYIVDIPEGEGNTEPSREGQTVVCERCREPFLVTPHPVKDECLHHWGRPYSKKTSGQRERLYSCCSKSVTENEGCIRGPHVFYESDPSALHARHSFSFLSSTTSAQEIVALDCEMIYTTGGMRVARVSVVDGTGAEVFDELVRMDDGVYVLDFNTRFSGITEEAYVKATRPLSEIRQALDAIISSSTILIGHGLENDLRTLRIVHHQCIDTAIMFPHPAGHPYRKALRDLAREHLGIRIQAGGSAVGHSSIEDSVATLDLVRWFVLEKQKMSPSKSTSPAKPS</sequence>
<protein>
    <submittedName>
        <fullName evidence="9">Ribonuclease H-like protein</fullName>
    </submittedName>
</protein>
<dbReference type="InterPro" id="IPR034922">
    <property type="entry name" value="REX1-like_exo"/>
</dbReference>
<comment type="subcellular location">
    <subcellularLocation>
        <location evidence="1">Nucleus</location>
    </subcellularLocation>
</comment>
<dbReference type="InParanoid" id="A0A2H3E4S8"/>
<keyword evidence="6" id="KW-0539">Nucleus</keyword>
<dbReference type="EMBL" id="KZ293645">
    <property type="protein sequence ID" value="PBL02422.1"/>
    <property type="molecule type" value="Genomic_DNA"/>
</dbReference>
<dbReference type="GO" id="GO:0004527">
    <property type="term" value="F:exonuclease activity"/>
    <property type="evidence" value="ECO:0007669"/>
    <property type="project" value="UniProtKB-KW"/>
</dbReference>
<evidence type="ECO:0000256" key="4">
    <source>
        <dbReference type="ARBA" id="ARBA00022801"/>
    </source>
</evidence>
<dbReference type="GO" id="GO:0005634">
    <property type="term" value="C:nucleus"/>
    <property type="evidence" value="ECO:0007669"/>
    <property type="project" value="UniProtKB-SubCell"/>
</dbReference>
<dbReference type="AlphaFoldDB" id="A0A2H3E4S8"/>
<dbReference type="Gene3D" id="3.30.420.10">
    <property type="entry name" value="Ribonuclease H-like superfamily/Ribonuclease H"/>
    <property type="match status" value="1"/>
</dbReference>
<reference evidence="10" key="1">
    <citation type="journal article" date="2017" name="Nat. Ecol. Evol.">
        <title>Genome expansion and lineage-specific genetic innovations in the forest pathogenic fungi Armillaria.</title>
        <authorList>
            <person name="Sipos G."/>
            <person name="Prasanna A.N."/>
            <person name="Walter M.C."/>
            <person name="O'Connor E."/>
            <person name="Balint B."/>
            <person name="Krizsan K."/>
            <person name="Kiss B."/>
            <person name="Hess J."/>
            <person name="Varga T."/>
            <person name="Slot J."/>
            <person name="Riley R."/>
            <person name="Boka B."/>
            <person name="Rigling D."/>
            <person name="Barry K."/>
            <person name="Lee J."/>
            <person name="Mihaltcheva S."/>
            <person name="LaButti K."/>
            <person name="Lipzen A."/>
            <person name="Waldron R."/>
            <person name="Moloney N.M."/>
            <person name="Sperisen C."/>
            <person name="Kredics L."/>
            <person name="Vagvoelgyi C."/>
            <person name="Patrignani A."/>
            <person name="Fitzpatrick D."/>
            <person name="Nagy I."/>
            <person name="Doyle S."/>
            <person name="Anderson J.B."/>
            <person name="Grigoriev I.V."/>
            <person name="Gueldener U."/>
            <person name="Muensterkoetter M."/>
            <person name="Nagy L.G."/>
        </authorList>
    </citation>
    <scope>NUCLEOTIDE SEQUENCE [LARGE SCALE GENOMIC DNA]</scope>
    <source>
        <strain evidence="10">Ar21-2</strain>
    </source>
</reference>
<feature type="compositionally biased region" description="Polar residues" evidence="7">
    <location>
        <begin position="104"/>
        <end position="115"/>
    </location>
</feature>
<dbReference type="OMA" id="GQCTYHP"/>
<dbReference type="SUPFAM" id="SSF53098">
    <property type="entry name" value="Ribonuclease H-like"/>
    <property type="match status" value="1"/>
</dbReference>
<evidence type="ECO:0000256" key="5">
    <source>
        <dbReference type="ARBA" id="ARBA00022839"/>
    </source>
</evidence>
<dbReference type="GO" id="GO:0003676">
    <property type="term" value="F:nucleic acid binding"/>
    <property type="evidence" value="ECO:0007669"/>
    <property type="project" value="InterPro"/>
</dbReference>
<dbReference type="GO" id="GO:0010629">
    <property type="term" value="P:negative regulation of gene expression"/>
    <property type="evidence" value="ECO:0007669"/>
    <property type="project" value="UniProtKB-ARBA"/>
</dbReference>
<dbReference type="CDD" id="cd06145">
    <property type="entry name" value="REX1_like"/>
    <property type="match status" value="1"/>
</dbReference>
<evidence type="ECO:0000313" key="9">
    <source>
        <dbReference type="EMBL" id="PBL02422.1"/>
    </source>
</evidence>
<keyword evidence="3" id="KW-0540">Nuclease</keyword>
<dbReference type="FunFam" id="3.30.420.10:FF:000031">
    <property type="entry name" value="RNA exonuclease 1"/>
    <property type="match status" value="1"/>
</dbReference>
<dbReference type="SMART" id="SM00479">
    <property type="entry name" value="EXOIII"/>
    <property type="match status" value="1"/>
</dbReference>
<evidence type="ECO:0000256" key="2">
    <source>
        <dbReference type="ARBA" id="ARBA00006357"/>
    </source>
</evidence>
<evidence type="ECO:0000256" key="3">
    <source>
        <dbReference type="ARBA" id="ARBA00022722"/>
    </source>
</evidence>
<dbReference type="STRING" id="47427.A0A2H3E4S8"/>
<accession>A0A2H3E4S8</accession>
<organism evidence="9 10">
    <name type="scientific">Armillaria gallica</name>
    <name type="common">Bulbous honey fungus</name>
    <name type="synonym">Armillaria bulbosa</name>
    <dbReference type="NCBI Taxonomy" id="47427"/>
    <lineage>
        <taxon>Eukaryota</taxon>
        <taxon>Fungi</taxon>
        <taxon>Dikarya</taxon>
        <taxon>Basidiomycota</taxon>
        <taxon>Agaricomycotina</taxon>
        <taxon>Agaricomycetes</taxon>
        <taxon>Agaricomycetidae</taxon>
        <taxon>Agaricales</taxon>
        <taxon>Marasmiineae</taxon>
        <taxon>Physalacriaceae</taxon>
        <taxon>Armillaria</taxon>
    </lineage>
</organism>
<evidence type="ECO:0000256" key="6">
    <source>
        <dbReference type="ARBA" id="ARBA00023242"/>
    </source>
</evidence>
<keyword evidence="4" id="KW-0378">Hydrolase</keyword>
<evidence type="ECO:0000256" key="7">
    <source>
        <dbReference type="SAM" id="MobiDB-lite"/>
    </source>
</evidence>
<dbReference type="Proteomes" id="UP000217790">
    <property type="component" value="Unassembled WGS sequence"/>
</dbReference>
<evidence type="ECO:0000313" key="10">
    <source>
        <dbReference type="Proteomes" id="UP000217790"/>
    </source>
</evidence>
<dbReference type="InterPro" id="IPR047021">
    <property type="entry name" value="REXO1/3/4-like"/>
</dbReference>
<dbReference type="InterPro" id="IPR036397">
    <property type="entry name" value="RNaseH_sf"/>
</dbReference>
<gene>
    <name evidence="9" type="ORF">ARMGADRAFT_254094</name>
</gene>
<evidence type="ECO:0000256" key="1">
    <source>
        <dbReference type="ARBA" id="ARBA00004123"/>
    </source>
</evidence>
<dbReference type="InterPro" id="IPR013520">
    <property type="entry name" value="Ribonucl_H"/>
</dbReference>
<dbReference type="PANTHER" id="PTHR12801:SF115">
    <property type="entry name" value="FI18136P1-RELATED"/>
    <property type="match status" value="1"/>
</dbReference>
<dbReference type="OrthoDB" id="8191639at2759"/>
<dbReference type="FunCoup" id="A0A2H3E4S8">
    <property type="interactions" value="247"/>
</dbReference>
<feature type="domain" description="Exonuclease" evidence="8">
    <location>
        <begin position="351"/>
        <end position="514"/>
    </location>
</feature>
<evidence type="ECO:0000259" key="8">
    <source>
        <dbReference type="SMART" id="SM00479"/>
    </source>
</evidence>
<keyword evidence="10" id="KW-1185">Reference proteome</keyword>
<comment type="similarity">
    <text evidence="2">Belongs to the REXO1/REXO3 family.</text>
</comment>